<reference evidence="1 2" key="1">
    <citation type="submission" date="2019-06" db="EMBL/GenBank/DDBJ databases">
        <title>A chromosome-scale genome assembly of the European perch, Perca fluviatilis.</title>
        <authorList>
            <person name="Roques C."/>
            <person name="Zahm M."/>
            <person name="Cabau C."/>
            <person name="Klopp C."/>
            <person name="Bouchez O."/>
            <person name="Donnadieu C."/>
            <person name="Kuhl H."/>
            <person name="Gislard M."/>
            <person name="Guendouz S."/>
            <person name="Journot L."/>
            <person name="Haffray P."/>
            <person name="Bestin A."/>
            <person name="Morvezen R."/>
            <person name="Feron R."/>
            <person name="Wen M."/>
            <person name="Jouanno E."/>
            <person name="Herpin A."/>
            <person name="Schartl M."/>
            <person name="Postlethwait J."/>
            <person name="Schaerlinger B."/>
            <person name="Chardard D."/>
            <person name="Lecocq T."/>
            <person name="Poncet C."/>
            <person name="Jaffrelo L."/>
            <person name="Lampietro C."/>
            <person name="Guiguen Y."/>
        </authorList>
    </citation>
    <scope>NUCLEOTIDE SEQUENCE [LARGE SCALE GENOMIC DNA]</scope>
    <source>
        <tissue evidence="1">Blood</tissue>
    </source>
</reference>
<accession>A0A6A5E8K5</accession>
<keyword evidence="2" id="KW-1185">Reference proteome</keyword>
<comment type="caution">
    <text evidence="1">The sequence shown here is derived from an EMBL/GenBank/DDBJ whole genome shotgun (WGS) entry which is preliminary data.</text>
</comment>
<evidence type="ECO:0000313" key="2">
    <source>
        <dbReference type="Proteomes" id="UP000465112"/>
    </source>
</evidence>
<organism evidence="1 2">
    <name type="scientific">Perca fluviatilis</name>
    <name type="common">European perch</name>
    <dbReference type="NCBI Taxonomy" id="8168"/>
    <lineage>
        <taxon>Eukaryota</taxon>
        <taxon>Metazoa</taxon>
        <taxon>Chordata</taxon>
        <taxon>Craniata</taxon>
        <taxon>Vertebrata</taxon>
        <taxon>Euteleostomi</taxon>
        <taxon>Actinopterygii</taxon>
        <taxon>Neopterygii</taxon>
        <taxon>Teleostei</taxon>
        <taxon>Neoteleostei</taxon>
        <taxon>Acanthomorphata</taxon>
        <taxon>Eupercaria</taxon>
        <taxon>Perciformes</taxon>
        <taxon>Percoidei</taxon>
        <taxon>Percidae</taxon>
        <taxon>Percinae</taxon>
        <taxon>Perca</taxon>
    </lineage>
</organism>
<name>A0A6A5E8K5_PERFL</name>
<sequence>MALGHLSTEDLITELLRFEDTEEEQVNSKDNEVDGEAVDYGLTERMVSYLFEGLFKKQAKFNRFVQQWKETVTVTIEPVPVHSEKATAESSYFRKWAGFMMK</sequence>
<protein>
    <submittedName>
        <fullName evidence="1">Uncharacterized protein</fullName>
    </submittedName>
</protein>
<dbReference type="AlphaFoldDB" id="A0A6A5E8K5"/>
<evidence type="ECO:0000313" key="1">
    <source>
        <dbReference type="EMBL" id="KAF1385231.1"/>
    </source>
</evidence>
<gene>
    <name evidence="1" type="ORF">PFLUV_G00105590</name>
</gene>
<proteinExistence type="predicted"/>
<dbReference type="EMBL" id="VHII01000009">
    <property type="protein sequence ID" value="KAF1385231.1"/>
    <property type="molecule type" value="Genomic_DNA"/>
</dbReference>
<dbReference type="Proteomes" id="UP000465112">
    <property type="component" value="Chromosome 9"/>
</dbReference>